<dbReference type="SFLD" id="SFLDS00003">
    <property type="entry name" value="Haloacid_Dehalogenase"/>
    <property type="match status" value="1"/>
</dbReference>
<dbReference type="Gene3D" id="2.70.150.10">
    <property type="entry name" value="Calcium-transporting ATPase, cytoplasmic transduction domain A"/>
    <property type="match status" value="1"/>
</dbReference>
<evidence type="ECO:0000259" key="8">
    <source>
        <dbReference type="Pfam" id="PF00122"/>
    </source>
</evidence>
<dbReference type="PANTHER" id="PTHR48085:SF5">
    <property type="entry name" value="CADMIUM_ZINC-TRANSPORTING ATPASE HMA4-RELATED"/>
    <property type="match status" value="1"/>
</dbReference>
<keyword evidence="10" id="KW-1185">Reference proteome</keyword>
<dbReference type="PRINTS" id="PR00120">
    <property type="entry name" value="HATPASE"/>
</dbReference>
<protein>
    <submittedName>
        <fullName evidence="9">Heavy metal translocating P-type ATPase</fullName>
    </submittedName>
</protein>
<dbReference type="InterPro" id="IPR023214">
    <property type="entry name" value="HAD_sf"/>
</dbReference>
<dbReference type="Gene3D" id="3.40.1110.10">
    <property type="entry name" value="Calcium-transporting ATPase, cytoplasmic domain N"/>
    <property type="match status" value="1"/>
</dbReference>
<dbReference type="Pfam" id="PF00122">
    <property type="entry name" value="E1-E2_ATPase"/>
    <property type="match status" value="1"/>
</dbReference>
<dbReference type="NCBIfam" id="TIGR01494">
    <property type="entry name" value="ATPase_P-type"/>
    <property type="match status" value="1"/>
</dbReference>
<dbReference type="Gene3D" id="3.30.70.100">
    <property type="match status" value="1"/>
</dbReference>
<keyword evidence="7" id="KW-0547">Nucleotide-binding</keyword>
<keyword evidence="3" id="KW-0812">Transmembrane</keyword>
<evidence type="ECO:0000313" key="10">
    <source>
        <dbReference type="Proteomes" id="UP001056708"/>
    </source>
</evidence>
<dbReference type="InterPro" id="IPR001757">
    <property type="entry name" value="P_typ_ATPase"/>
</dbReference>
<organism evidence="9 10">
    <name type="scientific">Phormidium yuhuli AB48</name>
    <dbReference type="NCBI Taxonomy" id="2940671"/>
    <lineage>
        <taxon>Bacteria</taxon>
        <taxon>Bacillati</taxon>
        <taxon>Cyanobacteriota</taxon>
        <taxon>Cyanophyceae</taxon>
        <taxon>Oscillatoriophycideae</taxon>
        <taxon>Oscillatoriales</taxon>
        <taxon>Oscillatoriaceae</taxon>
        <taxon>Phormidium</taxon>
        <taxon>Phormidium yuhuli</taxon>
    </lineage>
</organism>
<name>A0ABY5APL4_9CYAN</name>
<gene>
    <name evidence="9" type="ORF">NEA10_18370</name>
</gene>
<evidence type="ECO:0000256" key="5">
    <source>
        <dbReference type="ARBA" id="ARBA00022989"/>
    </source>
</evidence>
<feature type="domain" description="P-type ATPase A" evidence="8">
    <location>
        <begin position="223"/>
        <end position="310"/>
    </location>
</feature>
<dbReference type="SUPFAM" id="SSF56784">
    <property type="entry name" value="HAD-like"/>
    <property type="match status" value="1"/>
</dbReference>
<evidence type="ECO:0000313" key="9">
    <source>
        <dbReference type="EMBL" id="USR90760.1"/>
    </source>
</evidence>
<dbReference type="Proteomes" id="UP001056708">
    <property type="component" value="Chromosome"/>
</dbReference>
<dbReference type="InterPro" id="IPR044492">
    <property type="entry name" value="P_typ_ATPase_HD_dom"/>
</dbReference>
<dbReference type="InterPro" id="IPR036412">
    <property type="entry name" value="HAD-like_sf"/>
</dbReference>
<dbReference type="RefSeq" id="WP_252662784.1">
    <property type="nucleotide sequence ID" value="NZ_CP098611.1"/>
</dbReference>
<dbReference type="Gene3D" id="3.40.50.1000">
    <property type="entry name" value="HAD superfamily/HAD-like"/>
    <property type="match status" value="1"/>
</dbReference>
<keyword evidence="7" id="KW-0479">Metal-binding</keyword>
<dbReference type="EMBL" id="CP098611">
    <property type="protein sequence ID" value="USR90760.1"/>
    <property type="molecule type" value="Genomic_DNA"/>
</dbReference>
<dbReference type="InterPro" id="IPR051014">
    <property type="entry name" value="Cation_Transport_ATPase_IB"/>
</dbReference>
<dbReference type="SUPFAM" id="SSF81653">
    <property type="entry name" value="Calcium ATPase, transduction domain A"/>
    <property type="match status" value="1"/>
</dbReference>
<comment type="similarity">
    <text evidence="2 7">Belongs to the cation transport ATPase (P-type) (TC 3.A.3) family. Type IB subfamily.</text>
</comment>
<keyword evidence="4" id="KW-1278">Translocase</keyword>
<keyword evidence="5" id="KW-1133">Transmembrane helix</keyword>
<proteinExistence type="inferred from homology"/>
<keyword evidence="6" id="KW-0472">Membrane</keyword>
<dbReference type="SFLD" id="SFLDF00027">
    <property type="entry name" value="p-type_atpase"/>
    <property type="match status" value="1"/>
</dbReference>
<dbReference type="Pfam" id="PF00702">
    <property type="entry name" value="Hydrolase"/>
    <property type="match status" value="1"/>
</dbReference>
<dbReference type="PROSITE" id="PS00154">
    <property type="entry name" value="ATPASE_E1_E2"/>
    <property type="match status" value="1"/>
</dbReference>
<reference evidence="9" key="1">
    <citation type="submission" date="2022-06" db="EMBL/GenBank/DDBJ databases">
        <title>Genome sequence of Phormidium yuhuli AB48 isolated from an industrial photobioreactor environment.</title>
        <authorList>
            <person name="Qiu Y."/>
            <person name="Noonan A.J.C."/>
            <person name="Dofher K."/>
            <person name="Koch M."/>
            <person name="Kieft B."/>
            <person name="Lin X."/>
            <person name="Ziels R.M."/>
            <person name="Hallam S.J."/>
        </authorList>
    </citation>
    <scope>NUCLEOTIDE SEQUENCE</scope>
    <source>
        <strain evidence="9">AB48</strain>
    </source>
</reference>
<dbReference type="PRINTS" id="PR00119">
    <property type="entry name" value="CATATPASE"/>
</dbReference>
<evidence type="ECO:0000256" key="1">
    <source>
        <dbReference type="ARBA" id="ARBA00004141"/>
    </source>
</evidence>
<dbReference type="InterPro" id="IPR023299">
    <property type="entry name" value="ATPase_P-typ_cyto_dom_N"/>
</dbReference>
<evidence type="ECO:0000256" key="4">
    <source>
        <dbReference type="ARBA" id="ARBA00022967"/>
    </source>
</evidence>
<evidence type="ECO:0000256" key="6">
    <source>
        <dbReference type="ARBA" id="ARBA00023136"/>
    </source>
</evidence>
<dbReference type="InterPro" id="IPR059000">
    <property type="entry name" value="ATPase_P-type_domA"/>
</dbReference>
<dbReference type="NCBIfam" id="TIGR01525">
    <property type="entry name" value="ATPase-IB_hvy"/>
    <property type="match status" value="1"/>
</dbReference>
<dbReference type="PANTHER" id="PTHR48085">
    <property type="entry name" value="CADMIUM/ZINC-TRANSPORTING ATPASE HMA2-RELATED"/>
    <property type="match status" value="1"/>
</dbReference>
<accession>A0ABY5APL4</accession>
<dbReference type="InterPro" id="IPR008250">
    <property type="entry name" value="ATPase_P-typ_transduc_dom_A_sf"/>
</dbReference>
<keyword evidence="7" id="KW-0067">ATP-binding</keyword>
<evidence type="ECO:0000256" key="3">
    <source>
        <dbReference type="ARBA" id="ARBA00022692"/>
    </source>
</evidence>
<evidence type="ECO:0000256" key="7">
    <source>
        <dbReference type="RuleBase" id="RU362081"/>
    </source>
</evidence>
<dbReference type="SFLD" id="SFLDG00002">
    <property type="entry name" value="C1.7:_P-type_atpase_like"/>
    <property type="match status" value="1"/>
</dbReference>
<dbReference type="InterPro" id="IPR027256">
    <property type="entry name" value="P-typ_ATPase_IB"/>
</dbReference>
<dbReference type="InterPro" id="IPR018303">
    <property type="entry name" value="ATPase_P-typ_P_site"/>
</dbReference>
<sequence>MTQATATCSIVHRSPGRLRLRLPGLNHSDLLAQALEQSLEQTAGVQQVRLNRAAQCLVIHYHPHWLSPGEILKQVTAVEEQPRLLVGDGSEDSQNPSASAAEDLSDSLTKPLLAAALAWLSGRPGWGGLRPFALLSFLVAVFPTAKRAWQTVREERRLNIDGLDLLALSLGAWQGRLLTPALTLTLHELGDVIRQQTARRTVVETADLRDTIGRFAWVQEPGEDSPRQVESDRVPVQARVMVYPGEQIPVDGTVVRGEATVDQQGLTGEAMPLVRRPGDRVWASTLVRSGQLELRAERVGTQTRAAASLELLRKAPVQDTRMANYAAKVADRLIWPSLLLAGLTLLTTRSPARAAAILTLDFVTGIRVSIPTAFLGALTHTTRHGILVRSGRTLEQLAQVDTLVFDKTGTLTQGTIAIAGVRGLPDGLPTERVLQLAAAAEQQLTHPVAEALVRYSQEQGVSLPVRNHWSYEVGLGVEAEIDGQLVWVGSQRFLEEAGVDWCGQPQGGELRDGLDGESLIYVACDRRFQGLIHYTDPLRPESQGLLQQLQARYGIEIYLLTGDHPQRAAEVAQQLGIPPERVQAEAFPEDKARMVRELHRSGRTVGFVGDGLNDSVALAYADVSVSFAQGSEIARETADVVLMNEGLMDLLEAIAISRQTRSLIEQNIALVVGPNLAALGLATTVGLNPLLATAIHNGSAIAAGLNSLRPLVVHQLDWEAIPQRTLPSTRPQTRSS</sequence>
<keyword evidence="7" id="KW-1003">Cell membrane</keyword>
<evidence type="ECO:0000256" key="2">
    <source>
        <dbReference type="ARBA" id="ARBA00006024"/>
    </source>
</evidence>
<comment type="subcellular location">
    <subcellularLocation>
        <location evidence="7">Cell membrane</location>
    </subcellularLocation>
    <subcellularLocation>
        <location evidence="1">Membrane</location>
        <topology evidence="1">Multi-pass membrane protein</topology>
    </subcellularLocation>
</comment>